<reference evidence="7" key="2">
    <citation type="submission" date="2021-03" db="UniProtKB">
        <authorList>
            <consortium name="EnsemblPlants"/>
        </authorList>
    </citation>
    <scope>IDENTIFICATION</scope>
</reference>
<evidence type="ECO:0000313" key="8">
    <source>
        <dbReference type="Proteomes" id="UP000596660"/>
    </source>
</evidence>
<dbReference type="AlphaFoldDB" id="A0A803MIJ0"/>
<feature type="transmembrane region" description="Helical" evidence="6">
    <location>
        <begin position="109"/>
        <end position="129"/>
    </location>
</feature>
<dbReference type="GO" id="GO:0042910">
    <property type="term" value="F:xenobiotic transmembrane transporter activity"/>
    <property type="evidence" value="ECO:0007669"/>
    <property type="project" value="InterPro"/>
</dbReference>
<dbReference type="OMA" id="PSAFMVW"/>
<evidence type="ECO:0000256" key="3">
    <source>
        <dbReference type="ARBA" id="ARBA00022692"/>
    </source>
</evidence>
<dbReference type="CDD" id="cd13132">
    <property type="entry name" value="MATE_eukaryotic"/>
    <property type="match status" value="1"/>
</dbReference>
<sequence length="336" mass="37177">MEKQENSSTTSPLLRTLLNEETKEEGIQIERNINESEHDQLINYDGSNKKIYHHLGKKDFREEAKRQVWLAGPLILVGLLTFSLHIISLMMVGHLGELPLSAASMATSFAYVTGFSALLGMASALETVCGQSYGAEQYNMVGIHIQRAIVLLMLISIPINEICSYTETILVTLGQDHEIAAGVALYTWFMILSLFAYSLLQCFIRFFQTQNIVIPMMLTSGVTTLCHILICWLLVYKFGLGIKGAALANTISYWIICLLLALYVKFSSACSRTWTSSFSKASFQGIPALLRLAIPSAVMVCLNTTSLVWVVPEGFSGAVSTRVSNELKLGIQKQQD</sequence>
<feature type="transmembrane region" description="Helical" evidence="6">
    <location>
        <begin position="247"/>
        <end position="267"/>
    </location>
</feature>
<dbReference type="NCBIfam" id="TIGR00797">
    <property type="entry name" value="matE"/>
    <property type="match status" value="1"/>
</dbReference>
<feature type="transmembrane region" description="Helical" evidence="6">
    <location>
        <begin position="179"/>
        <end position="200"/>
    </location>
</feature>
<feature type="transmembrane region" description="Helical" evidence="6">
    <location>
        <begin position="212"/>
        <end position="235"/>
    </location>
</feature>
<dbReference type="PANTHER" id="PTHR11206">
    <property type="entry name" value="MULTIDRUG RESISTANCE PROTEIN"/>
    <property type="match status" value="1"/>
</dbReference>
<dbReference type="InterPro" id="IPR002528">
    <property type="entry name" value="MATE_fam"/>
</dbReference>
<comment type="subcellular location">
    <subcellularLocation>
        <location evidence="1">Membrane</location>
        <topology evidence="1">Multi-pass membrane protein</topology>
    </subcellularLocation>
</comment>
<evidence type="ECO:0000256" key="2">
    <source>
        <dbReference type="ARBA" id="ARBA00010199"/>
    </source>
</evidence>
<proteinExistence type="inferred from homology"/>
<evidence type="ECO:0000256" key="6">
    <source>
        <dbReference type="SAM" id="Phobius"/>
    </source>
</evidence>
<evidence type="ECO:0000313" key="7">
    <source>
        <dbReference type="EnsemblPlants" id="AUR62029938-RA:cds"/>
    </source>
</evidence>
<keyword evidence="8" id="KW-1185">Reference proteome</keyword>
<organism evidence="7 8">
    <name type="scientific">Chenopodium quinoa</name>
    <name type="common">Quinoa</name>
    <dbReference type="NCBI Taxonomy" id="63459"/>
    <lineage>
        <taxon>Eukaryota</taxon>
        <taxon>Viridiplantae</taxon>
        <taxon>Streptophyta</taxon>
        <taxon>Embryophyta</taxon>
        <taxon>Tracheophyta</taxon>
        <taxon>Spermatophyta</taxon>
        <taxon>Magnoliopsida</taxon>
        <taxon>eudicotyledons</taxon>
        <taxon>Gunneridae</taxon>
        <taxon>Pentapetalae</taxon>
        <taxon>Caryophyllales</taxon>
        <taxon>Chenopodiaceae</taxon>
        <taxon>Chenopodioideae</taxon>
        <taxon>Atripliceae</taxon>
        <taxon>Chenopodium</taxon>
    </lineage>
</organism>
<keyword evidence="5 6" id="KW-0472">Membrane</keyword>
<dbReference type="GO" id="GO:0016020">
    <property type="term" value="C:membrane"/>
    <property type="evidence" value="ECO:0007669"/>
    <property type="project" value="UniProtKB-SubCell"/>
</dbReference>
<feature type="transmembrane region" description="Helical" evidence="6">
    <location>
        <begin position="68"/>
        <end position="89"/>
    </location>
</feature>
<comment type="similarity">
    <text evidence="2">Belongs to the multi antimicrobial extrusion (MATE) (TC 2.A.66.1) family.</text>
</comment>
<protein>
    <submittedName>
        <fullName evidence="7">Uncharacterized protein</fullName>
    </submittedName>
</protein>
<keyword evidence="4 6" id="KW-1133">Transmembrane helix</keyword>
<reference evidence="7" key="1">
    <citation type="journal article" date="2017" name="Nature">
        <title>The genome of Chenopodium quinoa.</title>
        <authorList>
            <person name="Jarvis D.E."/>
            <person name="Ho Y.S."/>
            <person name="Lightfoot D.J."/>
            <person name="Schmoeckel S.M."/>
            <person name="Li B."/>
            <person name="Borm T.J.A."/>
            <person name="Ohyanagi H."/>
            <person name="Mineta K."/>
            <person name="Michell C.T."/>
            <person name="Saber N."/>
            <person name="Kharbatia N.M."/>
            <person name="Rupper R.R."/>
            <person name="Sharp A.R."/>
            <person name="Dally N."/>
            <person name="Boughton B.A."/>
            <person name="Woo Y.H."/>
            <person name="Gao G."/>
            <person name="Schijlen E.G.W.M."/>
            <person name="Guo X."/>
            <person name="Momin A.A."/>
            <person name="Negrao S."/>
            <person name="Al-Babili S."/>
            <person name="Gehring C."/>
            <person name="Roessner U."/>
            <person name="Jung C."/>
            <person name="Murphy K."/>
            <person name="Arold S.T."/>
            <person name="Gojobori T."/>
            <person name="van der Linden C.G."/>
            <person name="van Loo E.N."/>
            <person name="Jellen E.N."/>
            <person name="Maughan P.J."/>
            <person name="Tester M."/>
        </authorList>
    </citation>
    <scope>NUCLEOTIDE SEQUENCE [LARGE SCALE GENOMIC DNA]</scope>
    <source>
        <strain evidence="7">cv. PI 614886</strain>
    </source>
</reference>
<dbReference type="InterPro" id="IPR045069">
    <property type="entry name" value="MATE_euk"/>
</dbReference>
<feature type="transmembrane region" description="Helical" evidence="6">
    <location>
        <begin position="141"/>
        <end position="159"/>
    </location>
</feature>
<dbReference type="Proteomes" id="UP000596660">
    <property type="component" value="Unplaced"/>
</dbReference>
<dbReference type="EnsemblPlants" id="AUR62029938-RA">
    <property type="protein sequence ID" value="AUR62029938-RA:cds"/>
    <property type="gene ID" value="AUR62029938"/>
</dbReference>
<feature type="transmembrane region" description="Helical" evidence="6">
    <location>
        <begin position="288"/>
        <end position="311"/>
    </location>
</feature>
<accession>A0A803MIJ0</accession>
<evidence type="ECO:0000256" key="5">
    <source>
        <dbReference type="ARBA" id="ARBA00023136"/>
    </source>
</evidence>
<evidence type="ECO:0000256" key="4">
    <source>
        <dbReference type="ARBA" id="ARBA00022989"/>
    </source>
</evidence>
<dbReference type="GO" id="GO:0015297">
    <property type="term" value="F:antiporter activity"/>
    <property type="evidence" value="ECO:0007669"/>
    <property type="project" value="InterPro"/>
</dbReference>
<name>A0A803MIJ0_CHEQI</name>
<dbReference type="Gramene" id="AUR62029938-RA">
    <property type="protein sequence ID" value="AUR62029938-RA:cds"/>
    <property type="gene ID" value="AUR62029938"/>
</dbReference>
<dbReference type="GO" id="GO:1990961">
    <property type="term" value="P:xenobiotic detoxification by transmembrane export across the plasma membrane"/>
    <property type="evidence" value="ECO:0007669"/>
    <property type="project" value="InterPro"/>
</dbReference>
<keyword evidence="3 6" id="KW-0812">Transmembrane</keyword>
<dbReference type="Pfam" id="PF01554">
    <property type="entry name" value="MatE"/>
    <property type="match status" value="1"/>
</dbReference>
<evidence type="ECO:0000256" key="1">
    <source>
        <dbReference type="ARBA" id="ARBA00004141"/>
    </source>
</evidence>